<dbReference type="SUPFAM" id="SSF53681">
    <property type="entry name" value="Aspartate/glutamate racemase"/>
    <property type="match status" value="2"/>
</dbReference>
<feature type="binding site" evidence="7">
    <location>
        <begin position="188"/>
        <end position="189"/>
    </location>
    <ligand>
        <name>substrate</name>
    </ligand>
</feature>
<evidence type="ECO:0000256" key="5">
    <source>
        <dbReference type="ARBA" id="ARBA00023235"/>
    </source>
</evidence>
<evidence type="ECO:0000313" key="8">
    <source>
        <dbReference type="EMBL" id="GAC15746.1"/>
    </source>
</evidence>
<dbReference type="GO" id="GO:0008360">
    <property type="term" value="P:regulation of cell shape"/>
    <property type="evidence" value="ECO:0007669"/>
    <property type="project" value="UniProtKB-KW"/>
</dbReference>
<keyword evidence="3 7" id="KW-0133">Cell shape</keyword>
<feature type="binding site" evidence="7">
    <location>
        <begin position="14"/>
        <end position="15"/>
    </location>
    <ligand>
        <name>substrate</name>
    </ligand>
</feature>
<dbReference type="InterPro" id="IPR033134">
    <property type="entry name" value="Asp/Glu_racemase_AS_2"/>
</dbReference>
<evidence type="ECO:0000256" key="6">
    <source>
        <dbReference type="ARBA" id="ARBA00023316"/>
    </source>
</evidence>
<dbReference type="InterPro" id="IPR004391">
    <property type="entry name" value="Glu_race"/>
</dbReference>
<accession>K6XVR0</accession>
<feature type="binding site" evidence="7">
    <location>
        <begin position="46"/>
        <end position="47"/>
    </location>
    <ligand>
        <name>substrate</name>
    </ligand>
</feature>
<dbReference type="UniPathway" id="UPA00219"/>
<dbReference type="STRING" id="1127673.GLIP_3125"/>
<evidence type="ECO:0000256" key="3">
    <source>
        <dbReference type="ARBA" id="ARBA00022960"/>
    </source>
</evidence>
<keyword evidence="5 7" id="KW-0413">Isomerase</keyword>
<feature type="active site" description="Proton donor/acceptor" evidence="7">
    <location>
        <position position="77"/>
    </location>
</feature>
<comment type="catalytic activity">
    <reaction evidence="1 7">
        <text>L-glutamate = D-glutamate</text>
        <dbReference type="Rhea" id="RHEA:12813"/>
        <dbReference type="ChEBI" id="CHEBI:29985"/>
        <dbReference type="ChEBI" id="CHEBI:29986"/>
        <dbReference type="EC" id="5.1.1.3"/>
    </reaction>
</comment>
<dbReference type="EC" id="5.1.1.3" evidence="2 7"/>
<evidence type="ECO:0000256" key="7">
    <source>
        <dbReference type="HAMAP-Rule" id="MF_00258"/>
    </source>
</evidence>
<evidence type="ECO:0000313" key="9">
    <source>
        <dbReference type="Proteomes" id="UP000006334"/>
    </source>
</evidence>
<keyword evidence="9" id="KW-1185">Reference proteome</keyword>
<dbReference type="InterPro" id="IPR001920">
    <property type="entry name" value="Asp/Glu_race"/>
</dbReference>
<dbReference type="FunFam" id="3.40.50.1860:FF:000001">
    <property type="entry name" value="Glutamate racemase"/>
    <property type="match status" value="1"/>
</dbReference>
<comment type="pathway">
    <text evidence="7">Cell wall biogenesis; peptidoglycan biosynthesis.</text>
</comment>
<dbReference type="InterPro" id="IPR015942">
    <property type="entry name" value="Asp/Glu/hydantoin_racemase"/>
</dbReference>
<protein>
    <recommendedName>
        <fullName evidence="2 7">Glutamate racemase</fullName>
        <ecNumber evidence="2 7">5.1.1.3</ecNumber>
    </recommendedName>
</protein>
<dbReference type="EMBL" id="BAEN01000059">
    <property type="protein sequence ID" value="GAC15746.1"/>
    <property type="molecule type" value="Genomic_DNA"/>
</dbReference>
<sequence>MLSHQNNAAIGIFDSGIGGISVAAAIRKMMPEENILYVADSANAPYGGKSEQFVLQRCQRIVEFLIQQKVKLIVVACNTATLICISKLRALYPIQFIGVEPGIKPALLASQSGVVGVLATQNTVNSLQYRQLVSRLSQQSRVLSQACNGLVDRIEAGEIESTSTQLLIKQFVTPLIDQGADQIVLGCTHYGFVSRQIHEIVKDRASLVNTSDAIARQTLAVLNREGLKSTDTQQGETVLFSNQANPNSLNIVEHLWPNEVEVIHPFPVD</sequence>
<dbReference type="PANTHER" id="PTHR21198">
    <property type="entry name" value="GLUTAMATE RACEMASE"/>
    <property type="match status" value="1"/>
</dbReference>
<evidence type="ECO:0000256" key="4">
    <source>
        <dbReference type="ARBA" id="ARBA00022984"/>
    </source>
</evidence>
<dbReference type="PROSITE" id="PS00924">
    <property type="entry name" value="ASP_GLU_RACEMASE_2"/>
    <property type="match status" value="1"/>
</dbReference>
<keyword evidence="4 7" id="KW-0573">Peptidoglycan synthesis</keyword>
<dbReference type="Gene3D" id="3.40.50.1860">
    <property type="match status" value="2"/>
</dbReference>
<keyword evidence="6 7" id="KW-0961">Cell wall biogenesis/degradation</keyword>
<name>K6XVR0_9ALTE</name>
<feature type="binding site" evidence="7">
    <location>
        <begin position="78"/>
        <end position="79"/>
    </location>
    <ligand>
        <name>substrate</name>
    </ligand>
</feature>
<reference evidence="8 9" key="1">
    <citation type="journal article" date="2017" name="Antonie Van Leeuwenhoek">
        <title>Rhizobium rhizosphaerae sp. nov., a novel species isolated from rice rhizosphere.</title>
        <authorList>
            <person name="Zhao J.J."/>
            <person name="Zhang J."/>
            <person name="Zhang R.J."/>
            <person name="Zhang C.W."/>
            <person name="Yin H.Q."/>
            <person name="Zhang X.X."/>
        </authorList>
    </citation>
    <scope>NUCLEOTIDE SEQUENCE [LARGE SCALE GENOMIC DNA]</scope>
    <source>
        <strain evidence="8 9">E3</strain>
    </source>
</reference>
<comment type="similarity">
    <text evidence="7">Belongs to the aspartate/glutamate racemases family.</text>
</comment>
<dbReference type="GO" id="GO:0071555">
    <property type="term" value="P:cell wall organization"/>
    <property type="evidence" value="ECO:0007669"/>
    <property type="project" value="UniProtKB-KW"/>
</dbReference>
<dbReference type="Proteomes" id="UP000006334">
    <property type="component" value="Unassembled WGS sequence"/>
</dbReference>
<comment type="function">
    <text evidence="7">Provides the (R)-glutamate required for cell wall biosynthesis.</text>
</comment>
<evidence type="ECO:0000256" key="1">
    <source>
        <dbReference type="ARBA" id="ARBA00001602"/>
    </source>
</evidence>
<dbReference type="Pfam" id="PF01177">
    <property type="entry name" value="Asp_Glu_race"/>
    <property type="match status" value="1"/>
</dbReference>
<dbReference type="HAMAP" id="MF_00258">
    <property type="entry name" value="Glu_racemase"/>
    <property type="match status" value="1"/>
</dbReference>
<evidence type="ECO:0000256" key="2">
    <source>
        <dbReference type="ARBA" id="ARBA00013090"/>
    </source>
</evidence>
<dbReference type="InterPro" id="IPR018187">
    <property type="entry name" value="Asp/Glu_racemase_AS_1"/>
</dbReference>
<dbReference type="NCBIfam" id="TIGR00067">
    <property type="entry name" value="glut_race"/>
    <property type="match status" value="1"/>
</dbReference>
<gene>
    <name evidence="7 8" type="primary">murI</name>
    <name evidence="8" type="ORF">GLIP_3125</name>
</gene>
<feature type="active site" description="Proton donor/acceptor" evidence="7">
    <location>
        <position position="187"/>
    </location>
</feature>
<dbReference type="GO" id="GO:0009252">
    <property type="term" value="P:peptidoglycan biosynthetic process"/>
    <property type="evidence" value="ECO:0007669"/>
    <property type="project" value="UniProtKB-UniRule"/>
</dbReference>
<dbReference type="PANTHER" id="PTHR21198:SF2">
    <property type="entry name" value="GLUTAMATE RACEMASE"/>
    <property type="match status" value="1"/>
</dbReference>
<dbReference type="AlphaFoldDB" id="K6XVR0"/>
<dbReference type="eggNOG" id="COG0796">
    <property type="taxonomic scope" value="Bacteria"/>
</dbReference>
<dbReference type="GO" id="GO:0008881">
    <property type="term" value="F:glutamate racemase activity"/>
    <property type="evidence" value="ECO:0007669"/>
    <property type="project" value="UniProtKB-UniRule"/>
</dbReference>
<comment type="caution">
    <text evidence="8">The sequence shown here is derived from an EMBL/GenBank/DDBJ whole genome shotgun (WGS) entry which is preliminary data.</text>
</comment>
<dbReference type="PROSITE" id="PS00923">
    <property type="entry name" value="ASP_GLU_RACEMASE_1"/>
    <property type="match status" value="1"/>
</dbReference>
<proteinExistence type="inferred from homology"/>
<organism evidence="8 9">
    <name type="scientific">Aliiglaciecola lipolytica E3</name>
    <dbReference type="NCBI Taxonomy" id="1127673"/>
    <lineage>
        <taxon>Bacteria</taxon>
        <taxon>Pseudomonadati</taxon>
        <taxon>Pseudomonadota</taxon>
        <taxon>Gammaproteobacteria</taxon>
        <taxon>Alteromonadales</taxon>
        <taxon>Alteromonadaceae</taxon>
        <taxon>Aliiglaciecola</taxon>
    </lineage>
</organism>